<evidence type="ECO:0000256" key="1">
    <source>
        <dbReference type="ARBA" id="ARBA00004651"/>
    </source>
</evidence>
<comment type="catalytic activity">
    <reaction evidence="10">
        <text>fluoride(in) = fluoride(out)</text>
        <dbReference type="Rhea" id="RHEA:76159"/>
        <dbReference type="ChEBI" id="CHEBI:17051"/>
    </reaction>
    <physiologicalReaction direction="left-to-right" evidence="10">
        <dbReference type="Rhea" id="RHEA:76160"/>
    </physiologicalReaction>
</comment>
<comment type="similarity">
    <text evidence="9 11">Belongs to the fluoride channel Fluc/FEX (TC 1.A.43) family.</text>
</comment>
<dbReference type="PANTHER" id="PTHR28259">
    <property type="entry name" value="FLUORIDE EXPORT PROTEIN 1-RELATED"/>
    <property type="match status" value="1"/>
</dbReference>
<proteinExistence type="inferred from homology"/>
<evidence type="ECO:0000256" key="3">
    <source>
        <dbReference type="ARBA" id="ARBA00022519"/>
    </source>
</evidence>
<feature type="transmembrane region" description="Helical" evidence="11">
    <location>
        <begin position="96"/>
        <end position="120"/>
    </location>
</feature>
<sequence length="123" mass="13347">MKEVILVIVGGGLGSGLRYWIGKSLNPIFENFYLGTFLVNILGCLLIGLVFGWSLKNQTMAATYTALLATGFCGGFTTFSAFGLELFLLIKEGSYLPFIGYTLLSVVLGILAVLCGIWLMRSF</sequence>
<keyword evidence="2 11" id="KW-1003">Cell membrane</keyword>
<keyword evidence="8 11" id="KW-0407">Ion channel</keyword>
<evidence type="ECO:0000256" key="6">
    <source>
        <dbReference type="ARBA" id="ARBA00023065"/>
    </source>
</evidence>
<dbReference type="InterPro" id="IPR003691">
    <property type="entry name" value="FluC"/>
</dbReference>
<evidence type="ECO:0000256" key="8">
    <source>
        <dbReference type="ARBA" id="ARBA00023303"/>
    </source>
</evidence>
<dbReference type="GO" id="GO:0140114">
    <property type="term" value="P:cellular detoxification of fluoride"/>
    <property type="evidence" value="ECO:0007669"/>
    <property type="project" value="UniProtKB-UniRule"/>
</dbReference>
<evidence type="ECO:0000313" key="13">
    <source>
        <dbReference type="Proteomes" id="UP000199534"/>
    </source>
</evidence>
<keyword evidence="6 11" id="KW-0406">Ion transport</keyword>
<dbReference type="RefSeq" id="WP_092982847.1">
    <property type="nucleotide sequence ID" value="NZ_FOYQ01000002.1"/>
</dbReference>
<evidence type="ECO:0000256" key="9">
    <source>
        <dbReference type="ARBA" id="ARBA00035120"/>
    </source>
</evidence>
<keyword evidence="11" id="KW-0915">Sodium</keyword>
<dbReference type="STRING" id="400055.SAMN04490243_2451"/>
<feature type="transmembrane region" description="Helical" evidence="11">
    <location>
        <begin position="67"/>
        <end position="90"/>
    </location>
</feature>
<accession>A0A1I6HA03</accession>
<evidence type="ECO:0000256" key="11">
    <source>
        <dbReference type="HAMAP-Rule" id="MF_00454"/>
    </source>
</evidence>
<evidence type="ECO:0000256" key="4">
    <source>
        <dbReference type="ARBA" id="ARBA00022692"/>
    </source>
</evidence>
<feature type="binding site" evidence="11">
    <location>
        <position position="74"/>
    </location>
    <ligand>
        <name>Na(+)</name>
        <dbReference type="ChEBI" id="CHEBI:29101"/>
        <note>structural</note>
    </ligand>
</feature>
<feature type="transmembrane region" description="Helical" evidence="11">
    <location>
        <begin position="32"/>
        <end position="55"/>
    </location>
</feature>
<keyword evidence="13" id="KW-1185">Reference proteome</keyword>
<dbReference type="GO" id="GO:0046872">
    <property type="term" value="F:metal ion binding"/>
    <property type="evidence" value="ECO:0007669"/>
    <property type="project" value="UniProtKB-KW"/>
</dbReference>
<keyword evidence="11" id="KW-0813">Transport</keyword>
<dbReference type="AlphaFoldDB" id="A0A1I6HA03"/>
<name>A0A1I6HA03_9FLAO</name>
<keyword evidence="4 11" id="KW-0812">Transmembrane</keyword>
<evidence type="ECO:0000313" key="12">
    <source>
        <dbReference type="EMBL" id="SFR51141.1"/>
    </source>
</evidence>
<dbReference type="OrthoDB" id="9815830at2"/>
<organism evidence="12 13">
    <name type="scientific">Robiginitalea myxolifaciens</name>
    <dbReference type="NCBI Taxonomy" id="400055"/>
    <lineage>
        <taxon>Bacteria</taxon>
        <taxon>Pseudomonadati</taxon>
        <taxon>Bacteroidota</taxon>
        <taxon>Flavobacteriia</taxon>
        <taxon>Flavobacteriales</taxon>
        <taxon>Flavobacteriaceae</taxon>
        <taxon>Robiginitalea</taxon>
    </lineage>
</organism>
<reference evidence="12 13" key="1">
    <citation type="submission" date="2016-10" db="EMBL/GenBank/DDBJ databases">
        <authorList>
            <person name="de Groot N.N."/>
        </authorList>
    </citation>
    <scope>NUCLEOTIDE SEQUENCE [LARGE SCALE GENOMIC DNA]</scope>
    <source>
        <strain evidence="12 13">DSM 21019</strain>
    </source>
</reference>
<dbReference type="PANTHER" id="PTHR28259:SF1">
    <property type="entry name" value="FLUORIDE EXPORT PROTEIN 1-RELATED"/>
    <property type="match status" value="1"/>
</dbReference>
<comment type="function">
    <text evidence="11">Fluoride-specific ion channel. Important for reducing fluoride concentration in the cell, thus reducing its toxicity.</text>
</comment>
<dbReference type="Proteomes" id="UP000199534">
    <property type="component" value="Unassembled WGS sequence"/>
</dbReference>
<evidence type="ECO:0000256" key="10">
    <source>
        <dbReference type="ARBA" id="ARBA00035585"/>
    </source>
</evidence>
<dbReference type="GO" id="GO:0005886">
    <property type="term" value="C:plasma membrane"/>
    <property type="evidence" value="ECO:0007669"/>
    <property type="project" value="UniProtKB-SubCell"/>
</dbReference>
<dbReference type="Pfam" id="PF02537">
    <property type="entry name" value="CRCB"/>
    <property type="match status" value="1"/>
</dbReference>
<keyword evidence="11" id="KW-0479">Metal-binding</keyword>
<keyword evidence="5 11" id="KW-1133">Transmembrane helix</keyword>
<evidence type="ECO:0000256" key="5">
    <source>
        <dbReference type="ARBA" id="ARBA00022989"/>
    </source>
</evidence>
<keyword evidence="7 11" id="KW-0472">Membrane</keyword>
<dbReference type="NCBIfam" id="TIGR00494">
    <property type="entry name" value="crcB"/>
    <property type="match status" value="1"/>
</dbReference>
<comment type="subcellular location">
    <subcellularLocation>
        <location evidence="1 11">Cell membrane</location>
        <topology evidence="1 11">Multi-pass membrane protein</topology>
    </subcellularLocation>
</comment>
<gene>
    <name evidence="11" type="primary">fluC</name>
    <name evidence="11" type="synonym">crcB</name>
    <name evidence="12" type="ORF">SAMN04490243_2451</name>
</gene>
<feature type="binding site" evidence="11">
    <location>
        <position position="77"/>
    </location>
    <ligand>
        <name>Na(+)</name>
        <dbReference type="ChEBI" id="CHEBI:29101"/>
        <note>structural</note>
    </ligand>
</feature>
<dbReference type="EMBL" id="FOYQ01000002">
    <property type="protein sequence ID" value="SFR51141.1"/>
    <property type="molecule type" value="Genomic_DNA"/>
</dbReference>
<evidence type="ECO:0000256" key="2">
    <source>
        <dbReference type="ARBA" id="ARBA00022475"/>
    </source>
</evidence>
<evidence type="ECO:0000256" key="7">
    <source>
        <dbReference type="ARBA" id="ARBA00023136"/>
    </source>
</evidence>
<dbReference type="HAMAP" id="MF_00454">
    <property type="entry name" value="FluC"/>
    <property type="match status" value="1"/>
</dbReference>
<dbReference type="GO" id="GO:0062054">
    <property type="term" value="F:fluoride channel activity"/>
    <property type="evidence" value="ECO:0007669"/>
    <property type="project" value="UniProtKB-UniRule"/>
</dbReference>
<comment type="activity regulation">
    <text evidence="11">Na(+) is not transported, but it plays an essential structural role and its presence is essential for fluoride channel function.</text>
</comment>
<protein>
    <recommendedName>
        <fullName evidence="11">Fluoride-specific ion channel FluC</fullName>
    </recommendedName>
</protein>
<keyword evidence="3" id="KW-0997">Cell inner membrane</keyword>